<dbReference type="Proteomes" id="UP000183469">
    <property type="component" value="Unassembled WGS sequence"/>
</dbReference>
<proteinExistence type="predicted"/>
<accession>A0A1H3VCY6</accession>
<sequence length="152" mass="17850">MNYGIIGIQINDNGYAFTNYVGVDDYYGKMEDVAKFKVNKVAYDEIRSPFQEPHMNEKLIDCLVKEVYVINEKQTLYINDKITYEVRLTRGVIFKFEEGYELSIEKNVWFSEVMSLEIGHNLINTFTPVEEFSDDWCEPCRGECIREIIKLS</sequence>
<gene>
    <name evidence="1" type="ORF">SAMN05660648_00017</name>
</gene>
<dbReference type="EMBL" id="FNQG01000002">
    <property type="protein sequence ID" value="SDZ72580.1"/>
    <property type="molecule type" value="Genomic_DNA"/>
</dbReference>
<name>A0A1H3VCY6_SELRU</name>
<evidence type="ECO:0000313" key="2">
    <source>
        <dbReference type="Proteomes" id="UP000183469"/>
    </source>
</evidence>
<protein>
    <submittedName>
        <fullName evidence="1">Uncharacterized protein</fullName>
    </submittedName>
</protein>
<reference evidence="1 2" key="1">
    <citation type="submission" date="2016-10" db="EMBL/GenBank/DDBJ databases">
        <authorList>
            <person name="de Groot N.N."/>
        </authorList>
    </citation>
    <scope>NUCLEOTIDE SEQUENCE [LARGE SCALE GENOMIC DNA]</scope>
    <source>
        <strain evidence="1 2">DSM 2872</strain>
    </source>
</reference>
<organism evidence="1 2">
    <name type="scientific">Selenomonas ruminantium</name>
    <dbReference type="NCBI Taxonomy" id="971"/>
    <lineage>
        <taxon>Bacteria</taxon>
        <taxon>Bacillati</taxon>
        <taxon>Bacillota</taxon>
        <taxon>Negativicutes</taxon>
        <taxon>Selenomonadales</taxon>
        <taxon>Selenomonadaceae</taxon>
        <taxon>Selenomonas</taxon>
    </lineage>
</organism>
<evidence type="ECO:0000313" key="1">
    <source>
        <dbReference type="EMBL" id="SDZ72580.1"/>
    </source>
</evidence>
<dbReference type="AlphaFoldDB" id="A0A1H3VCY6"/>